<dbReference type="EMBL" id="JBANQN010000001">
    <property type="protein sequence ID" value="KAK6803734.1"/>
    <property type="molecule type" value="Genomic_DNA"/>
</dbReference>
<proteinExistence type="predicted"/>
<evidence type="ECO:0000313" key="2">
    <source>
        <dbReference type="Proteomes" id="UP001371456"/>
    </source>
</evidence>
<organism evidence="1 2">
    <name type="scientific">Solanum bulbocastanum</name>
    <name type="common">Wild potato</name>
    <dbReference type="NCBI Taxonomy" id="147425"/>
    <lineage>
        <taxon>Eukaryota</taxon>
        <taxon>Viridiplantae</taxon>
        <taxon>Streptophyta</taxon>
        <taxon>Embryophyta</taxon>
        <taxon>Tracheophyta</taxon>
        <taxon>Spermatophyta</taxon>
        <taxon>Magnoliopsida</taxon>
        <taxon>eudicotyledons</taxon>
        <taxon>Gunneridae</taxon>
        <taxon>Pentapetalae</taxon>
        <taxon>asterids</taxon>
        <taxon>lamiids</taxon>
        <taxon>Solanales</taxon>
        <taxon>Solanaceae</taxon>
        <taxon>Solanoideae</taxon>
        <taxon>Solaneae</taxon>
        <taxon>Solanum</taxon>
    </lineage>
</organism>
<evidence type="ECO:0000313" key="1">
    <source>
        <dbReference type="EMBL" id="KAK6803734.1"/>
    </source>
</evidence>
<dbReference type="AlphaFoldDB" id="A0AAN8U5A0"/>
<accession>A0AAN8U5A0</accession>
<name>A0AAN8U5A0_SOLBU</name>
<comment type="caution">
    <text evidence="1">The sequence shown here is derived from an EMBL/GenBank/DDBJ whole genome shotgun (WGS) entry which is preliminary data.</text>
</comment>
<protein>
    <submittedName>
        <fullName evidence="1">Uncharacterized protein</fullName>
    </submittedName>
</protein>
<sequence length="132" mass="15723">MQDHFLIYLGCPIFYGRNKIFYYDNMIKRVDHKIQEWKGKMLSYGGRAILIRHVLQGMPIHLLSSLNPPKGVIRLLHRMFARFFWNNYSDKKSRHWFNWDSLCLPEDEGGVGFRLLFDVSNALLQALVEYEK</sequence>
<dbReference type="Proteomes" id="UP001371456">
    <property type="component" value="Unassembled WGS sequence"/>
</dbReference>
<reference evidence="1 2" key="1">
    <citation type="submission" date="2024-02" db="EMBL/GenBank/DDBJ databases">
        <title>de novo genome assembly of Solanum bulbocastanum strain 11H21.</title>
        <authorList>
            <person name="Hosaka A.J."/>
        </authorList>
    </citation>
    <scope>NUCLEOTIDE SEQUENCE [LARGE SCALE GENOMIC DNA]</scope>
    <source>
        <tissue evidence="1">Young leaves</tissue>
    </source>
</reference>
<keyword evidence="2" id="KW-1185">Reference proteome</keyword>
<dbReference type="PANTHER" id="PTHR33116:SF67">
    <property type="entry name" value="REVERSE TRANSCRIPTASE"/>
    <property type="match status" value="1"/>
</dbReference>
<dbReference type="PANTHER" id="PTHR33116">
    <property type="entry name" value="REVERSE TRANSCRIPTASE ZINC-BINDING DOMAIN-CONTAINING PROTEIN-RELATED-RELATED"/>
    <property type="match status" value="1"/>
</dbReference>
<gene>
    <name evidence="1" type="ORF">RDI58_001518</name>
</gene>